<dbReference type="EMBL" id="CAJNOT010015710">
    <property type="protein sequence ID" value="CAF1547276.1"/>
    <property type="molecule type" value="Genomic_DNA"/>
</dbReference>
<comment type="caution">
    <text evidence="1">The sequence shown here is derived from an EMBL/GenBank/DDBJ whole genome shotgun (WGS) entry which is preliminary data.</text>
</comment>
<dbReference type="Proteomes" id="UP000663864">
    <property type="component" value="Unassembled WGS sequence"/>
</dbReference>
<evidence type="ECO:0000313" key="2">
    <source>
        <dbReference type="Proteomes" id="UP000663864"/>
    </source>
</evidence>
<feature type="non-terminal residue" evidence="1">
    <location>
        <position position="33"/>
    </location>
</feature>
<reference evidence="1" key="1">
    <citation type="submission" date="2021-02" db="EMBL/GenBank/DDBJ databases">
        <authorList>
            <person name="Nowell W R."/>
        </authorList>
    </citation>
    <scope>NUCLEOTIDE SEQUENCE</scope>
</reference>
<dbReference type="AlphaFoldDB" id="A0A815WPF9"/>
<protein>
    <submittedName>
        <fullName evidence="1">Uncharacterized protein</fullName>
    </submittedName>
</protein>
<evidence type="ECO:0000313" key="1">
    <source>
        <dbReference type="EMBL" id="CAF1547276.1"/>
    </source>
</evidence>
<organism evidence="1 2">
    <name type="scientific">Rotaria sordida</name>
    <dbReference type="NCBI Taxonomy" id="392033"/>
    <lineage>
        <taxon>Eukaryota</taxon>
        <taxon>Metazoa</taxon>
        <taxon>Spiralia</taxon>
        <taxon>Gnathifera</taxon>
        <taxon>Rotifera</taxon>
        <taxon>Eurotatoria</taxon>
        <taxon>Bdelloidea</taxon>
        <taxon>Philodinida</taxon>
        <taxon>Philodinidae</taxon>
        <taxon>Rotaria</taxon>
    </lineage>
</organism>
<name>A0A815WPF9_9BILA</name>
<proteinExistence type="predicted"/>
<gene>
    <name evidence="1" type="ORF">ZHD862_LOCUS39252</name>
</gene>
<sequence length="33" mass="4083">MDAFDYLKISEDDNEYRKDEIIQYCQQKLIRTP</sequence>
<accession>A0A815WPF9</accession>